<sequence>MENQRRTQRGRQPPSNNTDRVKYYREILPLDVKYDWIIPALPPLDEDNCPMCLEAYATLRPENPCDAPTSQCTAIQIQPCGYIVGRECFRVWATTSRLNETKPASCPLCRQRVSTSKVLERRWRNTIRGFTNGMWFEMLDEAVAEYSLNILCREFCPRVLEAETKRRCAFYEGQFKIVDVLKSCVITFAALYAVLGVVLIPLMLILDGGITIGFLSMWITGYGVPGFGWEAHFTFCLIMWIWTQIIITLNLLAFGFIMVGIFITSRFKLDDSNKSDGVVQQVSES</sequence>
<name>A0A6A5ZFJ5_9PLEO</name>
<dbReference type="GO" id="GO:0008270">
    <property type="term" value="F:zinc ion binding"/>
    <property type="evidence" value="ECO:0007669"/>
    <property type="project" value="UniProtKB-KW"/>
</dbReference>
<organism evidence="4 5">
    <name type="scientific">Lophiotrema nucula</name>
    <dbReference type="NCBI Taxonomy" id="690887"/>
    <lineage>
        <taxon>Eukaryota</taxon>
        <taxon>Fungi</taxon>
        <taxon>Dikarya</taxon>
        <taxon>Ascomycota</taxon>
        <taxon>Pezizomycotina</taxon>
        <taxon>Dothideomycetes</taxon>
        <taxon>Pleosporomycetidae</taxon>
        <taxon>Pleosporales</taxon>
        <taxon>Lophiotremataceae</taxon>
        <taxon>Lophiotrema</taxon>
    </lineage>
</organism>
<accession>A0A6A5ZFJ5</accession>
<keyword evidence="2" id="KW-0812">Transmembrane</keyword>
<dbReference type="Proteomes" id="UP000799770">
    <property type="component" value="Unassembled WGS sequence"/>
</dbReference>
<evidence type="ECO:0000313" key="5">
    <source>
        <dbReference type="Proteomes" id="UP000799770"/>
    </source>
</evidence>
<gene>
    <name evidence="4" type="ORF">BDV96DRAFT_644622</name>
</gene>
<feature type="domain" description="RING-type" evidence="3">
    <location>
        <begin position="49"/>
        <end position="110"/>
    </location>
</feature>
<feature type="transmembrane region" description="Helical" evidence="2">
    <location>
        <begin position="239"/>
        <end position="264"/>
    </location>
</feature>
<keyword evidence="1" id="KW-0863">Zinc-finger</keyword>
<dbReference type="SUPFAM" id="SSF57850">
    <property type="entry name" value="RING/U-box"/>
    <property type="match status" value="1"/>
</dbReference>
<keyword evidence="5" id="KW-1185">Reference proteome</keyword>
<feature type="transmembrane region" description="Helical" evidence="2">
    <location>
        <begin position="191"/>
        <end position="219"/>
    </location>
</feature>
<dbReference type="InterPro" id="IPR001841">
    <property type="entry name" value="Znf_RING"/>
</dbReference>
<evidence type="ECO:0000256" key="2">
    <source>
        <dbReference type="SAM" id="Phobius"/>
    </source>
</evidence>
<dbReference type="EMBL" id="ML977319">
    <property type="protein sequence ID" value="KAF2117191.1"/>
    <property type="molecule type" value="Genomic_DNA"/>
</dbReference>
<protein>
    <recommendedName>
        <fullName evidence="3">RING-type domain-containing protein</fullName>
    </recommendedName>
</protein>
<dbReference type="Gene3D" id="3.30.40.10">
    <property type="entry name" value="Zinc/RING finger domain, C3HC4 (zinc finger)"/>
    <property type="match status" value="1"/>
</dbReference>
<evidence type="ECO:0000313" key="4">
    <source>
        <dbReference type="EMBL" id="KAF2117191.1"/>
    </source>
</evidence>
<dbReference type="AlphaFoldDB" id="A0A6A5ZFJ5"/>
<dbReference type="PROSITE" id="PS50089">
    <property type="entry name" value="ZF_RING_2"/>
    <property type="match status" value="1"/>
</dbReference>
<evidence type="ECO:0000256" key="1">
    <source>
        <dbReference type="PROSITE-ProRule" id="PRU00175"/>
    </source>
</evidence>
<keyword evidence="2" id="KW-0472">Membrane</keyword>
<keyword evidence="1" id="KW-0862">Zinc</keyword>
<evidence type="ECO:0000259" key="3">
    <source>
        <dbReference type="PROSITE" id="PS50089"/>
    </source>
</evidence>
<reference evidence="4" key="1">
    <citation type="journal article" date="2020" name="Stud. Mycol.">
        <title>101 Dothideomycetes genomes: a test case for predicting lifestyles and emergence of pathogens.</title>
        <authorList>
            <person name="Haridas S."/>
            <person name="Albert R."/>
            <person name="Binder M."/>
            <person name="Bloem J."/>
            <person name="Labutti K."/>
            <person name="Salamov A."/>
            <person name="Andreopoulos B."/>
            <person name="Baker S."/>
            <person name="Barry K."/>
            <person name="Bills G."/>
            <person name="Bluhm B."/>
            <person name="Cannon C."/>
            <person name="Castanera R."/>
            <person name="Culley D."/>
            <person name="Daum C."/>
            <person name="Ezra D."/>
            <person name="Gonzalez J."/>
            <person name="Henrissat B."/>
            <person name="Kuo A."/>
            <person name="Liang C."/>
            <person name="Lipzen A."/>
            <person name="Lutzoni F."/>
            <person name="Magnuson J."/>
            <person name="Mondo S."/>
            <person name="Nolan M."/>
            <person name="Ohm R."/>
            <person name="Pangilinan J."/>
            <person name="Park H.-J."/>
            <person name="Ramirez L."/>
            <person name="Alfaro M."/>
            <person name="Sun H."/>
            <person name="Tritt A."/>
            <person name="Yoshinaga Y."/>
            <person name="Zwiers L.-H."/>
            <person name="Turgeon B."/>
            <person name="Goodwin S."/>
            <person name="Spatafora J."/>
            <person name="Crous P."/>
            <person name="Grigoriev I."/>
        </authorList>
    </citation>
    <scope>NUCLEOTIDE SEQUENCE</scope>
    <source>
        <strain evidence="4">CBS 627.86</strain>
    </source>
</reference>
<dbReference type="InterPro" id="IPR013083">
    <property type="entry name" value="Znf_RING/FYVE/PHD"/>
</dbReference>
<proteinExistence type="predicted"/>
<keyword evidence="1" id="KW-0479">Metal-binding</keyword>
<keyword evidence="2" id="KW-1133">Transmembrane helix</keyword>